<reference evidence="3" key="1">
    <citation type="submission" date="2022-10" db="EMBL/GenBank/DDBJ databases">
        <title>Luteolibacter sp. GHJ8, whole genome shotgun sequencing project.</title>
        <authorList>
            <person name="Zhao G."/>
            <person name="Shen L."/>
        </authorList>
    </citation>
    <scope>NUCLEOTIDE SEQUENCE</scope>
    <source>
        <strain evidence="3">GHJ8</strain>
    </source>
</reference>
<dbReference type="InterPro" id="IPR051099">
    <property type="entry name" value="AGR/TXD"/>
</dbReference>
<keyword evidence="4" id="KW-1185">Reference proteome</keyword>
<dbReference type="PANTHER" id="PTHR15337">
    <property type="entry name" value="ANTERIOR GRADIENT PROTEIN-RELATED"/>
    <property type="match status" value="1"/>
</dbReference>
<gene>
    <name evidence="3" type="ORF">OJ996_02120</name>
</gene>
<dbReference type="Gene3D" id="3.40.30.10">
    <property type="entry name" value="Glutaredoxin"/>
    <property type="match status" value="1"/>
</dbReference>
<dbReference type="EMBL" id="JAPDDR010000001">
    <property type="protein sequence ID" value="MCW1912351.1"/>
    <property type="molecule type" value="Genomic_DNA"/>
</dbReference>
<dbReference type="PANTHER" id="PTHR15337:SF11">
    <property type="entry name" value="THIOREDOXIN DOMAIN-CONTAINING PROTEIN"/>
    <property type="match status" value="1"/>
</dbReference>
<evidence type="ECO:0000313" key="4">
    <source>
        <dbReference type="Proteomes" id="UP001165653"/>
    </source>
</evidence>
<name>A0ABT3FXP4_9BACT</name>
<dbReference type="PROSITE" id="PS51352">
    <property type="entry name" value="THIOREDOXIN_2"/>
    <property type="match status" value="1"/>
</dbReference>
<dbReference type="InterPro" id="IPR012336">
    <property type="entry name" value="Thioredoxin-like_fold"/>
</dbReference>
<accession>A0ABT3FXP4</accession>
<dbReference type="Gene3D" id="2.30.30.700">
    <property type="entry name" value="SLA1 homology domain 1"/>
    <property type="match status" value="1"/>
</dbReference>
<protein>
    <submittedName>
        <fullName evidence="3">Thioredoxin family protein</fullName>
    </submittedName>
</protein>
<dbReference type="InterPro" id="IPR036249">
    <property type="entry name" value="Thioredoxin-like_sf"/>
</dbReference>
<keyword evidence="1" id="KW-0732">Signal</keyword>
<dbReference type="Proteomes" id="UP001165653">
    <property type="component" value="Unassembled WGS sequence"/>
</dbReference>
<sequence>MKKSLFSFLLAGSFLINPLHAEYRKWVNTEGVTIDAELVKVDGDKVTLRLRNGKTSTFAQSKLSAADQEFLKTQASKPEATDTTAETGDKPVVDANRKAKWLNKMEKAQEQSKETGLPILVLFTGTSWCPYCVKLEDEVFGESAFKSFADQNLVLLMLDFGPGGTPNNRKDEKLKKDYGVTGFPTYFLTDATGKQLAKGGYHAGINPEEFAKWAKNATPKK</sequence>
<organism evidence="3 4">
    <name type="scientific">Luteolibacter rhizosphaerae</name>
    <dbReference type="NCBI Taxonomy" id="2989719"/>
    <lineage>
        <taxon>Bacteria</taxon>
        <taxon>Pseudomonadati</taxon>
        <taxon>Verrucomicrobiota</taxon>
        <taxon>Verrucomicrobiia</taxon>
        <taxon>Verrucomicrobiales</taxon>
        <taxon>Verrucomicrobiaceae</taxon>
        <taxon>Luteolibacter</taxon>
    </lineage>
</organism>
<dbReference type="RefSeq" id="WP_264510662.1">
    <property type="nucleotide sequence ID" value="NZ_JAPDDR010000001.1"/>
</dbReference>
<proteinExistence type="predicted"/>
<feature type="domain" description="Thioredoxin" evidence="2">
    <location>
        <begin position="71"/>
        <end position="219"/>
    </location>
</feature>
<evidence type="ECO:0000259" key="2">
    <source>
        <dbReference type="PROSITE" id="PS51352"/>
    </source>
</evidence>
<evidence type="ECO:0000313" key="3">
    <source>
        <dbReference type="EMBL" id="MCW1912351.1"/>
    </source>
</evidence>
<dbReference type="SUPFAM" id="SSF52833">
    <property type="entry name" value="Thioredoxin-like"/>
    <property type="match status" value="1"/>
</dbReference>
<dbReference type="InterPro" id="IPR013766">
    <property type="entry name" value="Thioredoxin_domain"/>
</dbReference>
<evidence type="ECO:0000256" key="1">
    <source>
        <dbReference type="ARBA" id="ARBA00022729"/>
    </source>
</evidence>
<dbReference type="Pfam" id="PF13098">
    <property type="entry name" value="Thioredoxin_2"/>
    <property type="match status" value="1"/>
</dbReference>
<comment type="caution">
    <text evidence="3">The sequence shown here is derived from an EMBL/GenBank/DDBJ whole genome shotgun (WGS) entry which is preliminary data.</text>
</comment>
<dbReference type="InterPro" id="IPR007131">
    <property type="entry name" value="SHD1"/>
</dbReference>
<dbReference type="Pfam" id="PF03983">
    <property type="entry name" value="SHD1"/>
    <property type="match status" value="1"/>
</dbReference>